<reference evidence="7" key="2">
    <citation type="submission" date="2021-04" db="EMBL/GenBank/DDBJ databases">
        <authorList>
            <person name="Gilroy R."/>
        </authorList>
    </citation>
    <scope>NUCLEOTIDE SEQUENCE</scope>
    <source>
        <strain evidence="7">ChiSxjej6B18-287</strain>
    </source>
</reference>
<dbReference type="AlphaFoldDB" id="A0A9D2SL21"/>
<evidence type="ECO:0000313" key="7">
    <source>
        <dbReference type="EMBL" id="HJC10755.1"/>
    </source>
</evidence>
<accession>A0A9D2SL21</accession>
<dbReference type="InterPro" id="IPR050727">
    <property type="entry name" value="GH43_arabinanases"/>
</dbReference>
<proteinExistence type="inferred from homology"/>
<comment type="similarity">
    <text evidence="2 6">Belongs to the glycosyl hydrolase 43 family.</text>
</comment>
<dbReference type="Proteomes" id="UP000823893">
    <property type="component" value="Unassembled WGS sequence"/>
</dbReference>
<evidence type="ECO:0000256" key="6">
    <source>
        <dbReference type="RuleBase" id="RU361187"/>
    </source>
</evidence>
<dbReference type="PANTHER" id="PTHR43301:SF3">
    <property type="entry name" value="ARABINAN ENDO-1,5-ALPHA-L-ARABINOSIDASE A-RELATED"/>
    <property type="match status" value="1"/>
</dbReference>
<name>A0A9D2SL21_9FIRM</name>
<dbReference type="GO" id="GO:0005975">
    <property type="term" value="P:carbohydrate metabolic process"/>
    <property type="evidence" value="ECO:0007669"/>
    <property type="project" value="InterPro"/>
</dbReference>
<dbReference type="Pfam" id="PF04616">
    <property type="entry name" value="Glyco_hydro_43"/>
    <property type="match status" value="1"/>
</dbReference>
<comment type="pathway">
    <text evidence="1">Glycan metabolism; L-arabinan degradation.</text>
</comment>
<dbReference type="CDD" id="cd08981">
    <property type="entry name" value="GH43_Bt1873-like"/>
    <property type="match status" value="1"/>
</dbReference>
<reference evidence="7" key="1">
    <citation type="journal article" date="2021" name="PeerJ">
        <title>Extensive microbial diversity within the chicken gut microbiome revealed by metagenomics and culture.</title>
        <authorList>
            <person name="Gilroy R."/>
            <person name="Ravi A."/>
            <person name="Getino M."/>
            <person name="Pursley I."/>
            <person name="Horton D.L."/>
            <person name="Alikhan N.F."/>
            <person name="Baker D."/>
            <person name="Gharbi K."/>
            <person name="Hall N."/>
            <person name="Watson M."/>
            <person name="Adriaenssens E.M."/>
            <person name="Foster-Nyarko E."/>
            <person name="Jarju S."/>
            <person name="Secka A."/>
            <person name="Antonio M."/>
            <person name="Oren A."/>
            <person name="Chaudhuri R.R."/>
            <person name="La Ragione R."/>
            <person name="Hildebrand F."/>
            <person name="Pallen M.J."/>
        </authorList>
    </citation>
    <scope>NUCLEOTIDE SEQUENCE</scope>
    <source>
        <strain evidence="7">ChiSxjej6B18-287</strain>
    </source>
</reference>
<comment type="caution">
    <text evidence="7">The sequence shown here is derived from an EMBL/GenBank/DDBJ whole genome shotgun (WGS) entry which is preliminary data.</text>
</comment>
<protein>
    <submittedName>
        <fullName evidence="7">Glycoside hydrolase family 43 protein</fullName>
    </submittedName>
</protein>
<evidence type="ECO:0000256" key="2">
    <source>
        <dbReference type="ARBA" id="ARBA00009865"/>
    </source>
</evidence>
<gene>
    <name evidence="7" type="ORF">H9935_08035</name>
</gene>
<dbReference type="InterPro" id="IPR023296">
    <property type="entry name" value="Glyco_hydro_beta-prop_sf"/>
</dbReference>
<dbReference type="EMBL" id="DWWV01000102">
    <property type="protein sequence ID" value="HJC10755.1"/>
    <property type="molecule type" value="Genomic_DNA"/>
</dbReference>
<evidence type="ECO:0000256" key="4">
    <source>
        <dbReference type="ARBA" id="ARBA00023295"/>
    </source>
</evidence>
<evidence type="ECO:0000256" key="3">
    <source>
        <dbReference type="ARBA" id="ARBA00022801"/>
    </source>
</evidence>
<organism evidence="7 8">
    <name type="scientific">Candidatus Blautia merdigallinarum</name>
    <dbReference type="NCBI Taxonomy" id="2838495"/>
    <lineage>
        <taxon>Bacteria</taxon>
        <taxon>Bacillati</taxon>
        <taxon>Bacillota</taxon>
        <taxon>Clostridia</taxon>
        <taxon>Lachnospirales</taxon>
        <taxon>Lachnospiraceae</taxon>
        <taxon>Blautia</taxon>
    </lineage>
</organism>
<evidence type="ECO:0000256" key="5">
    <source>
        <dbReference type="PIRSR" id="PIRSR606710-2"/>
    </source>
</evidence>
<dbReference type="InterPro" id="IPR006710">
    <property type="entry name" value="Glyco_hydro_43"/>
</dbReference>
<dbReference type="GO" id="GO:0004553">
    <property type="term" value="F:hydrolase activity, hydrolyzing O-glycosyl compounds"/>
    <property type="evidence" value="ECO:0007669"/>
    <property type="project" value="InterPro"/>
</dbReference>
<keyword evidence="4 6" id="KW-0326">Glycosidase</keyword>
<feature type="site" description="Important for catalytic activity, responsible for pKa modulation of the active site Glu and correct orientation of both the proton donor and substrate" evidence="5">
    <location>
        <position position="123"/>
    </location>
</feature>
<sequence length="283" mass="31902">MKISDINIRDPFVLRRGDKYFLYGTRAAGFGKNTGGFDVYESSDLENWSEPKVCFDSAQYGLDREVNWAPEVHLYGGAFYMFATFTKEDGMRGVYILRSETPKGPFTPYSQSAVTPDGWECLDGTLYISKKGEPYLVFCHEHTQIIDGTVCYLKLSEDLKKAVSEPVYMFSGSSPDWADKKPEGEHYITDGPFMYRTVGGRLLLIWSTFIGGKYAQCVAVSDNDEIDGKFIHLDPLITDDGGHGMIFEFADKLMLTFHSPNITGSERPVFRELNDTGDSIRLK</sequence>
<evidence type="ECO:0000256" key="1">
    <source>
        <dbReference type="ARBA" id="ARBA00004834"/>
    </source>
</evidence>
<dbReference type="Gene3D" id="2.115.10.20">
    <property type="entry name" value="Glycosyl hydrolase domain, family 43"/>
    <property type="match status" value="1"/>
</dbReference>
<dbReference type="SUPFAM" id="SSF75005">
    <property type="entry name" value="Arabinanase/levansucrase/invertase"/>
    <property type="match status" value="1"/>
</dbReference>
<dbReference type="PANTHER" id="PTHR43301">
    <property type="entry name" value="ARABINAN ENDO-1,5-ALPHA-L-ARABINOSIDASE"/>
    <property type="match status" value="1"/>
</dbReference>
<keyword evidence="3 6" id="KW-0378">Hydrolase</keyword>
<evidence type="ECO:0000313" key="8">
    <source>
        <dbReference type="Proteomes" id="UP000823893"/>
    </source>
</evidence>